<sequence>MSNFTCLVVILAAMLAICYGRPSFLDNDQDFNLLKKISQERTILSLRNRQRKILLAFNALKSLYPKKAMHLFSKYRKHRALSRSERRHNTEISRLNDRQNDYGQHDGRAEELRYEDLRRLSDLKRRWVKFYRRNH</sequence>
<evidence type="ECO:0000256" key="2">
    <source>
        <dbReference type="SAM" id="SignalP"/>
    </source>
</evidence>
<keyword evidence="2" id="KW-0732">Signal</keyword>
<dbReference type="InParanoid" id="B3S3Z9"/>
<evidence type="ECO:0000256" key="1">
    <source>
        <dbReference type="SAM" id="MobiDB-lite"/>
    </source>
</evidence>
<evidence type="ECO:0000313" key="4">
    <source>
        <dbReference type="Proteomes" id="UP000009022"/>
    </source>
</evidence>
<dbReference type="EMBL" id="DS985249">
    <property type="protein sequence ID" value="EDV22368.1"/>
    <property type="molecule type" value="Genomic_DNA"/>
</dbReference>
<protein>
    <submittedName>
        <fullName evidence="3">Uncharacterized protein</fullName>
    </submittedName>
</protein>
<dbReference type="RefSeq" id="XP_002114912.1">
    <property type="nucleotide sequence ID" value="XM_002114876.1"/>
</dbReference>
<feature type="chain" id="PRO_5002797281" evidence="2">
    <location>
        <begin position="21"/>
        <end position="135"/>
    </location>
</feature>
<organism evidence="3 4">
    <name type="scientific">Trichoplax adhaerens</name>
    <name type="common">Trichoplax reptans</name>
    <dbReference type="NCBI Taxonomy" id="10228"/>
    <lineage>
        <taxon>Eukaryota</taxon>
        <taxon>Metazoa</taxon>
        <taxon>Placozoa</taxon>
        <taxon>Uniplacotomia</taxon>
        <taxon>Trichoplacea</taxon>
        <taxon>Trichoplacidae</taxon>
        <taxon>Trichoplax</taxon>
    </lineage>
</organism>
<feature type="signal peptide" evidence="2">
    <location>
        <begin position="1"/>
        <end position="20"/>
    </location>
</feature>
<dbReference type="HOGENOM" id="CLU_1888458_0_0_1"/>
<name>B3S3Z9_TRIAD</name>
<dbReference type="KEGG" id="tad:TRIADDRAFT_58903"/>
<proteinExistence type="predicted"/>
<evidence type="ECO:0000313" key="3">
    <source>
        <dbReference type="EMBL" id="EDV22368.1"/>
    </source>
</evidence>
<keyword evidence="4" id="KW-1185">Reference proteome</keyword>
<feature type="region of interest" description="Disordered" evidence="1">
    <location>
        <begin position="82"/>
        <end position="104"/>
    </location>
</feature>
<reference evidence="3 4" key="1">
    <citation type="journal article" date="2008" name="Nature">
        <title>The Trichoplax genome and the nature of placozoans.</title>
        <authorList>
            <person name="Srivastava M."/>
            <person name="Begovic E."/>
            <person name="Chapman J."/>
            <person name="Putnam N.H."/>
            <person name="Hellsten U."/>
            <person name="Kawashima T."/>
            <person name="Kuo A."/>
            <person name="Mitros T."/>
            <person name="Salamov A."/>
            <person name="Carpenter M.L."/>
            <person name="Signorovitch A.Y."/>
            <person name="Moreno M.A."/>
            <person name="Kamm K."/>
            <person name="Grimwood J."/>
            <person name="Schmutz J."/>
            <person name="Shapiro H."/>
            <person name="Grigoriev I.V."/>
            <person name="Buss L.W."/>
            <person name="Schierwater B."/>
            <person name="Dellaporta S.L."/>
            <person name="Rokhsar D.S."/>
        </authorList>
    </citation>
    <scope>NUCLEOTIDE SEQUENCE [LARGE SCALE GENOMIC DNA]</scope>
    <source>
        <strain evidence="3 4">Grell-BS-1999</strain>
    </source>
</reference>
<dbReference type="CTD" id="6756125"/>
<dbReference type="AlphaFoldDB" id="B3S3Z9"/>
<gene>
    <name evidence="3" type="ORF">TRIADDRAFT_58903</name>
</gene>
<accession>B3S3Z9</accession>
<dbReference type="Proteomes" id="UP000009022">
    <property type="component" value="Unassembled WGS sequence"/>
</dbReference>
<dbReference type="GeneID" id="6756125"/>